<dbReference type="SMART" id="SM00645">
    <property type="entry name" value="Pept_C1"/>
    <property type="match status" value="1"/>
</dbReference>
<dbReference type="InterPro" id="IPR000668">
    <property type="entry name" value="Peptidase_C1A_C"/>
</dbReference>
<dbReference type="EMBL" id="JAKEVY010000010">
    <property type="protein sequence ID" value="MCF1717058.1"/>
    <property type="molecule type" value="Genomic_DNA"/>
</dbReference>
<proteinExistence type="predicted"/>
<dbReference type="InterPro" id="IPR025660">
    <property type="entry name" value="Pept_his_AS"/>
</dbReference>
<evidence type="ECO:0000256" key="1">
    <source>
        <dbReference type="SAM" id="SignalP"/>
    </source>
</evidence>
<organism evidence="3 4">
    <name type="scientific">Flavihumibacter fluminis</name>
    <dbReference type="NCBI Taxonomy" id="2909236"/>
    <lineage>
        <taxon>Bacteria</taxon>
        <taxon>Pseudomonadati</taxon>
        <taxon>Bacteroidota</taxon>
        <taxon>Chitinophagia</taxon>
        <taxon>Chitinophagales</taxon>
        <taxon>Chitinophagaceae</taxon>
        <taxon>Flavihumibacter</taxon>
    </lineage>
</organism>
<protein>
    <submittedName>
        <fullName evidence="3">C1 family peptidase</fullName>
    </submittedName>
</protein>
<evidence type="ECO:0000259" key="2">
    <source>
        <dbReference type="SMART" id="SM00645"/>
    </source>
</evidence>
<feature type="domain" description="Peptidase C1A papain C-terminal" evidence="2">
    <location>
        <begin position="56"/>
        <end position="274"/>
    </location>
</feature>
<evidence type="ECO:0000313" key="4">
    <source>
        <dbReference type="Proteomes" id="UP001200145"/>
    </source>
</evidence>
<evidence type="ECO:0000313" key="3">
    <source>
        <dbReference type="EMBL" id="MCF1717058.1"/>
    </source>
</evidence>
<dbReference type="InterPro" id="IPR038765">
    <property type="entry name" value="Papain-like_cys_pep_sf"/>
</dbReference>
<name>A0ABS9BMT7_9BACT</name>
<keyword evidence="1" id="KW-0732">Signal</keyword>
<dbReference type="Gene3D" id="3.90.70.10">
    <property type="entry name" value="Cysteine proteinases"/>
    <property type="match status" value="1"/>
</dbReference>
<gene>
    <name evidence="3" type="ORF">L0U88_20620</name>
</gene>
<dbReference type="Proteomes" id="UP001200145">
    <property type="component" value="Unassembled WGS sequence"/>
</dbReference>
<dbReference type="RefSeq" id="WP_234868747.1">
    <property type="nucleotide sequence ID" value="NZ_JAKEVY010000010.1"/>
</dbReference>
<feature type="signal peptide" evidence="1">
    <location>
        <begin position="1"/>
        <end position="26"/>
    </location>
</feature>
<accession>A0ABS9BMT7</accession>
<comment type="caution">
    <text evidence="3">The sequence shown here is derived from an EMBL/GenBank/DDBJ whole genome shotgun (WGS) entry which is preliminary data.</text>
</comment>
<dbReference type="PROSITE" id="PS00639">
    <property type="entry name" value="THIOL_PROTEASE_HIS"/>
    <property type="match status" value="1"/>
</dbReference>
<feature type="chain" id="PRO_5046230534" evidence="1">
    <location>
        <begin position="27"/>
        <end position="478"/>
    </location>
</feature>
<reference evidence="3 4" key="1">
    <citation type="submission" date="2022-01" db="EMBL/GenBank/DDBJ databases">
        <title>Flavihumibacter sp. nov., isolated from sediment of a river.</title>
        <authorList>
            <person name="Liu H."/>
        </authorList>
    </citation>
    <scope>NUCLEOTIDE SEQUENCE [LARGE SCALE GENOMIC DNA]</scope>
    <source>
        <strain evidence="3 4">RY-1</strain>
    </source>
</reference>
<keyword evidence="4" id="KW-1185">Reference proteome</keyword>
<dbReference type="Pfam" id="PF00112">
    <property type="entry name" value="Peptidase_C1"/>
    <property type="match status" value="1"/>
</dbReference>
<dbReference type="SUPFAM" id="SSF54001">
    <property type="entry name" value="Cysteine proteinases"/>
    <property type="match status" value="1"/>
</dbReference>
<dbReference type="CDD" id="cd02619">
    <property type="entry name" value="Peptidase_C1"/>
    <property type="match status" value="1"/>
</dbReference>
<sequence>MSGKNLMNYFSLLKLLLCLTPSISMGQGKGLLFDDAAFKQNVRKQYLGPAFQDELLPQKVSLKEFCPTPGNQGNMGSCVGWSVGYGAYTISNSIRKSIKDKEEITSSAFSALYLYNQIKISDCSNGAYIDKALTFSKQKGDCVFSLFNPKDCYAQPSNTLETTKIADFQALFYGNESKQTRLYAVKQKIKDRFPVIIGFETNNMFSTKYITKENPVWQSGGKNDGGHAVVIVGYDDEKGMFEILNSWGTSFGDGGYFWMKYDDFIVYTHYAAILILPEIHESDMVTLEGSVNLRYFDKTLNRLEDVNMIKAESYKYITAKQDWNLGEIFQLNIKNRIKNEYVYVFSIDGLNNTNIHFPRRKEFGNLNSIDINESPLFTSAKGELFIPNNRTGMQLNTNKEVLCILFSKEEIADLSQTISQIREYYKVTANLSTALKKTLGSRLISTKNISYSSTVMNFNVKAKYNSIAPIIIELKTNK</sequence>